<keyword evidence="3" id="KW-1185">Reference proteome</keyword>
<gene>
    <name evidence="2" type="primary">zapA</name>
    <name evidence="2" type="ORF">DOK76_06075</name>
</gene>
<reference evidence="2 3" key="1">
    <citation type="submission" date="2021-03" db="EMBL/GenBank/DDBJ databases">
        <title>Enterococcal diversity collection.</title>
        <authorList>
            <person name="Gilmore M.S."/>
            <person name="Schwartzman J."/>
            <person name="Van Tyne D."/>
            <person name="Martin M."/>
            <person name="Earl A.M."/>
            <person name="Manson A.L."/>
            <person name="Straub T."/>
            <person name="Salamzade R."/>
            <person name="Saavedra J."/>
            <person name="Lebreton F."/>
            <person name="Prichula J."/>
            <person name="Schaufler K."/>
            <person name="Gaca A."/>
            <person name="Sgardioli B."/>
            <person name="Wagenaar J."/>
            <person name="Strong T."/>
        </authorList>
    </citation>
    <scope>NUCLEOTIDE SEQUENCE [LARGE SCALE GENOMIC DNA]</scope>
    <source>
        <strain evidence="2 3">DIV0080</strain>
    </source>
</reference>
<organism evidence="2 3">
    <name type="scientific">Candidatus Vagococcus giribetii</name>
    <dbReference type="NCBI Taxonomy" id="2230876"/>
    <lineage>
        <taxon>Bacteria</taxon>
        <taxon>Bacillati</taxon>
        <taxon>Bacillota</taxon>
        <taxon>Bacilli</taxon>
        <taxon>Lactobacillales</taxon>
        <taxon>Enterococcaceae</taxon>
        <taxon>Vagococcus</taxon>
    </lineage>
</organism>
<comment type="caution">
    <text evidence="2">The sequence shown here is derived from an EMBL/GenBank/DDBJ whole genome shotgun (WGS) entry which is preliminary data.</text>
</comment>
<keyword evidence="2" id="KW-0131">Cell cycle</keyword>
<dbReference type="GO" id="GO:0051301">
    <property type="term" value="P:cell division"/>
    <property type="evidence" value="ECO:0007669"/>
    <property type="project" value="UniProtKB-KW"/>
</dbReference>
<dbReference type="InterPro" id="IPR036192">
    <property type="entry name" value="Cell_div_ZapA-like_sf"/>
</dbReference>
<evidence type="ECO:0000313" key="2">
    <source>
        <dbReference type="EMBL" id="MBO0476630.1"/>
    </source>
</evidence>
<dbReference type="Proteomes" id="UP000664857">
    <property type="component" value="Unassembled WGS sequence"/>
</dbReference>
<dbReference type="InterPro" id="IPR053712">
    <property type="entry name" value="Bac_CellDiv_Activator"/>
</dbReference>
<dbReference type="InterPro" id="IPR007838">
    <property type="entry name" value="Cell_div_ZapA-like"/>
</dbReference>
<dbReference type="Pfam" id="PF05164">
    <property type="entry name" value="ZapA"/>
    <property type="match status" value="1"/>
</dbReference>
<proteinExistence type="predicted"/>
<dbReference type="Gene3D" id="6.10.250.790">
    <property type="match status" value="1"/>
</dbReference>
<sequence>MTHEEMKRYKARIAGEVYTIIGPESHYHMEIVNDLANEQIDVIKQHAPGLTNEQAAILLAINTLSIQVKQQEVILDQRKEINELKEEVKRVEDLEERLKRIEEREKEARQAIIKEKRQLTEEETLNHIEVQKVLNQQVKEKIQRNNDQKRK</sequence>
<name>A0ABS3HTG3_9ENTE</name>
<feature type="coiled-coil region" evidence="1">
    <location>
        <begin position="67"/>
        <end position="122"/>
    </location>
</feature>
<evidence type="ECO:0000313" key="3">
    <source>
        <dbReference type="Proteomes" id="UP000664857"/>
    </source>
</evidence>
<keyword evidence="1" id="KW-0175">Coiled coil</keyword>
<evidence type="ECO:0000256" key="1">
    <source>
        <dbReference type="SAM" id="Coils"/>
    </source>
</evidence>
<dbReference type="SUPFAM" id="SSF102829">
    <property type="entry name" value="Cell division protein ZapA-like"/>
    <property type="match status" value="1"/>
</dbReference>
<dbReference type="RefSeq" id="WP_206965813.1">
    <property type="nucleotide sequence ID" value="NZ_JAFLVX010000016.1"/>
</dbReference>
<keyword evidence="2" id="KW-0132">Cell division</keyword>
<dbReference type="EMBL" id="JAFLVX010000016">
    <property type="protein sequence ID" value="MBO0476630.1"/>
    <property type="molecule type" value="Genomic_DNA"/>
</dbReference>
<protein>
    <submittedName>
        <fullName evidence="2">Cell division protein ZapA</fullName>
    </submittedName>
</protein>
<accession>A0ABS3HTG3</accession>